<feature type="transmembrane region" description="Helical" evidence="7">
    <location>
        <begin position="403"/>
        <end position="422"/>
    </location>
</feature>
<evidence type="ECO:0000256" key="7">
    <source>
        <dbReference type="SAM" id="Phobius"/>
    </source>
</evidence>
<dbReference type="Gene3D" id="1.20.1250.20">
    <property type="entry name" value="MFS general substrate transporter like domains"/>
    <property type="match status" value="3"/>
</dbReference>
<evidence type="ECO:0000313" key="9">
    <source>
        <dbReference type="EnsemblMetazoa" id="AAEL019602-PA"/>
    </source>
</evidence>
<dbReference type="PANTHER" id="PTHR16172">
    <property type="entry name" value="MAJOR FACILITATOR SUPERFAMILY DOMAIN-CONTAINING PROTEIN 6-LIKE"/>
    <property type="match status" value="1"/>
</dbReference>
<name>A0A903V5C6_AEDAE</name>
<dbReference type="PANTHER" id="PTHR16172:SF41">
    <property type="entry name" value="MAJOR FACILITATOR SUPERFAMILY DOMAIN-CONTAINING PROTEIN 6-LIKE"/>
    <property type="match status" value="1"/>
</dbReference>
<sequence>MAPKAETDEPLTGKNETIKTNGNTGTGGRLINPHLVLLKVSLFLIFGATSSLVPYLTVHMQSIGLSVEEIAAVYLTLLFTTCLSPPITGYVVDRFGRYKPVLLVSLVLNLAAHHSLNLVPIRAPWVLKTVQVEAVWNAIGNGTITLENPCDNLECPTVPFLEKSLANRCDLPAGNLSQLQLFISNGEERTFCGSLNLPNCNSRLDGSNAPLILQCRNTVEYDKTFWYYLMIRFVSTTMLIGCLTITDPIALTMIEQYGGDFGREKLFSSAGMAIFTPLTGLLIDYYSEDPNSTDYTPAFYIYDVLLALSLISVFLLPVGKKLPSESILRHLWDILKLPHVLMFLFFLFYLGTFWGFIESYLFVIMKEMGSPNYLLGLTYTVGTVASIPMMYLTGPITRWAGHVNLLVVAFFAHATRIIGYSLMDNPFWCFPVELNEAISCYFMWVVATTYCAVLAPNSLVATLIGVSGMVHFCLGKGIGSVFGGYLIAQFGTRMAFRYMGYIAVVCGCSYKFLHLIWLKKYDKHQAGEIEDRKRDFPERRVSLVPKFSAFGSVAGMLPTSEEEHAKSCEGV</sequence>
<reference evidence="9 10" key="1">
    <citation type="submission" date="2017-06" db="EMBL/GenBank/DDBJ databases">
        <title>Aedes aegypti genome working group (AGWG) sequencing and assembly.</title>
        <authorList>
            <consortium name="Aedes aegypti Genome Working Group (AGWG)"/>
            <person name="Matthews B.J."/>
        </authorList>
    </citation>
    <scope>NUCLEOTIDE SEQUENCE [LARGE SCALE GENOMIC DNA]</scope>
    <source>
        <strain evidence="9 10">LVP_AGWG</strain>
    </source>
</reference>
<evidence type="ECO:0000256" key="2">
    <source>
        <dbReference type="ARBA" id="ARBA00005241"/>
    </source>
</evidence>
<dbReference type="OrthoDB" id="10056177at2759"/>
<evidence type="ECO:0000256" key="1">
    <source>
        <dbReference type="ARBA" id="ARBA00004141"/>
    </source>
</evidence>
<dbReference type="InterPro" id="IPR024989">
    <property type="entry name" value="MFS_assoc_dom"/>
</dbReference>
<evidence type="ECO:0000256" key="3">
    <source>
        <dbReference type="ARBA" id="ARBA00022692"/>
    </source>
</evidence>
<feature type="transmembrane region" description="Helical" evidence="7">
    <location>
        <begin position="36"/>
        <end position="58"/>
    </location>
</feature>
<dbReference type="EnsemblMetazoa" id="AAEL019602-RA">
    <property type="protein sequence ID" value="AAEL019602-PA"/>
    <property type="gene ID" value="AAEL019602"/>
</dbReference>
<feature type="transmembrane region" description="Helical" evidence="7">
    <location>
        <begin position="473"/>
        <end position="492"/>
    </location>
</feature>
<evidence type="ECO:0000256" key="6">
    <source>
        <dbReference type="SAM" id="MobiDB-lite"/>
    </source>
</evidence>
<gene>
    <name evidence="9" type="primary">5577161</name>
</gene>
<keyword evidence="5 7" id="KW-0472">Membrane</keyword>
<comment type="similarity">
    <text evidence="2">Belongs to the major facilitator superfamily. MFSD6 family.</text>
</comment>
<feature type="transmembrane region" description="Helical" evidence="7">
    <location>
        <begin position="340"/>
        <end position="361"/>
    </location>
</feature>
<dbReference type="Proteomes" id="UP000008820">
    <property type="component" value="Chromosome 2"/>
</dbReference>
<evidence type="ECO:0000259" key="8">
    <source>
        <dbReference type="Pfam" id="PF12832"/>
    </source>
</evidence>
<dbReference type="InterPro" id="IPR036259">
    <property type="entry name" value="MFS_trans_sf"/>
</dbReference>
<dbReference type="GO" id="GO:0016020">
    <property type="term" value="C:membrane"/>
    <property type="evidence" value="ECO:0007669"/>
    <property type="project" value="UniProtKB-SubCell"/>
</dbReference>
<evidence type="ECO:0000256" key="4">
    <source>
        <dbReference type="ARBA" id="ARBA00022989"/>
    </source>
</evidence>
<keyword evidence="10" id="KW-1185">Reference proteome</keyword>
<feature type="transmembrane region" description="Helical" evidence="7">
    <location>
        <begin position="373"/>
        <end position="391"/>
    </location>
</feature>
<accession>A0A903V5C6</accession>
<dbReference type="AlphaFoldDB" id="A0A903V5C6"/>
<feature type="transmembrane region" description="Helical" evidence="7">
    <location>
        <begin position="225"/>
        <end position="245"/>
    </location>
</feature>
<reference evidence="9" key="2">
    <citation type="submission" date="2022-10" db="UniProtKB">
        <authorList>
            <consortium name="EnsemblMetazoa"/>
        </authorList>
    </citation>
    <scope>IDENTIFICATION</scope>
    <source>
        <strain evidence="9">LVP_AGWG</strain>
    </source>
</reference>
<feature type="domain" description="Major facilitator superfamily associated" evidence="8">
    <location>
        <begin position="36"/>
        <end position="498"/>
    </location>
</feature>
<dbReference type="Pfam" id="PF12832">
    <property type="entry name" value="MFS_1_like"/>
    <property type="match status" value="1"/>
</dbReference>
<feature type="region of interest" description="Disordered" evidence="6">
    <location>
        <begin position="1"/>
        <end position="25"/>
    </location>
</feature>
<feature type="transmembrane region" description="Helical" evidence="7">
    <location>
        <begin position="442"/>
        <end position="466"/>
    </location>
</feature>
<keyword evidence="3 7" id="KW-0812">Transmembrane</keyword>
<feature type="transmembrane region" description="Helical" evidence="7">
    <location>
        <begin position="299"/>
        <end position="319"/>
    </location>
</feature>
<dbReference type="SUPFAM" id="SSF103473">
    <property type="entry name" value="MFS general substrate transporter"/>
    <property type="match status" value="1"/>
</dbReference>
<protein>
    <recommendedName>
        <fullName evidence="8">Major facilitator superfamily associated domain-containing protein</fullName>
    </recommendedName>
</protein>
<organism evidence="9 10">
    <name type="scientific">Aedes aegypti</name>
    <name type="common">Yellowfever mosquito</name>
    <name type="synonym">Culex aegypti</name>
    <dbReference type="NCBI Taxonomy" id="7159"/>
    <lineage>
        <taxon>Eukaryota</taxon>
        <taxon>Metazoa</taxon>
        <taxon>Ecdysozoa</taxon>
        <taxon>Arthropoda</taxon>
        <taxon>Hexapoda</taxon>
        <taxon>Insecta</taxon>
        <taxon>Pterygota</taxon>
        <taxon>Neoptera</taxon>
        <taxon>Endopterygota</taxon>
        <taxon>Diptera</taxon>
        <taxon>Nematocera</taxon>
        <taxon>Culicoidea</taxon>
        <taxon>Culicidae</taxon>
        <taxon>Culicinae</taxon>
        <taxon>Aedini</taxon>
        <taxon>Aedes</taxon>
        <taxon>Stegomyia</taxon>
    </lineage>
</organism>
<proteinExistence type="inferred from homology"/>
<dbReference type="InterPro" id="IPR051717">
    <property type="entry name" value="MFS_MFSD6"/>
</dbReference>
<evidence type="ECO:0000256" key="5">
    <source>
        <dbReference type="ARBA" id="ARBA00023136"/>
    </source>
</evidence>
<keyword evidence="4 7" id="KW-1133">Transmembrane helix</keyword>
<feature type="transmembrane region" description="Helical" evidence="7">
    <location>
        <begin position="70"/>
        <end position="92"/>
    </location>
</feature>
<feature type="compositionally biased region" description="Low complexity" evidence="6">
    <location>
        <begin position="12"/>
        <end position="23"/>
    </location>
</feature>
<evidence type="ECO:0000313" key="10">
    <source>
        <dbReference type="Proteomes" id="UP000008820"/>
    </source>
</evidence>
<comment type="subcellular location">
    <subcellularLocation>
        <location evidence="1">Membrane</location>
        <topology evidence="1">Multi-pass membrane protein</topology>
    </subcellularLocation>
</comment>
<feature type="transmembrane region" description="Helical" evidence="7">
    <location>
        <begin position="498"/>
        <end position="518"/>
    </location>
</feature>